<dbReference type="EMBL" id="JBHTBF010000001">
    <property type="protein sequence ID" value="MFC7315919.1"/>
    <property type="molecule type" value="Genomic_DNA"/>
</dbReference>
<name>A0ABD6A5L6_9EURY</name>
<sequence length="88" mass="9572">MYSSLDVHDGGCREVAILDGLDEREHGFVITGEYDKWKKLVEGEGGVINVLVSGELAVDGDVQRILRYTEAAVDLADTSASLDSRFVV</sequence>
<dbReference type="AlphaFoldDB" id="A0ABD6A5L6"/>
<dbReference type="Proteomes" id="UP001596547">
    <property type="component" value="Unassembled WGS sequence"/>
</dbReference>
<proteinExistence type="predicted"/>
<comment type="caution">
    <text evidence="1">The sequence shown here is derived from an EMBL/GenBank/DDBJ whole genome shotgun (WGS) entry which is preliminary data.</text>
</comment>
<organism evidence="1 2">
    <name type="scientific">Halomarina halobia</name>
    <dbReference type="NCBI Taxonomy" id="3033386"/>
    <lineage>
        <taxon>Archaea</taxon>
        <taxon>Methanobacteriati</taxon>
        <taxon>Methanobacteriota</taxon>
        <taxon>Stenosarchaea group</taxon>
        <taxon>Halobacteria</taxon>
        <taxon>Halobacteriales</taxon>
        <taxon>Natronomonadaceae</taxon>
        <taxon>Halomarina</taxon>
    </lineage>
</organism>
<reference evidence="1 2" key="1">
    <citation type="journal article" date="2019" name="Int. J. Syst. Evol. Microbiol.">
        <title>The Global Catalogue of Microorganisms (GCM) 10K type strain sequencing project: providing services to taxonomists for standard genome sequencing and annotation.</title>
        <authorList>
            <consortium name="The Broad Institute Genomics Platform"/>
            <consortium name="The Broad Institute Genome Sequencing Center for Infectious Disease"/>
            <person name="Wu L."/>
            <person name="Ma J."/>
        </authorList>
    </citation>
    <scope>NUCLEOTIDE SEQUENCE [LARGE SCALE GENOMIC DNA]</scope>
    <source>
        <strain evidence="1 2">PSR21</strain>
    </source>
</reference>
<dbReference type="GeneID" id="79314898"/>
<dbReference type="RefSeq" id="WP_276305320.1">
    <property type="nucleotide sequence ID" value="NZ_CP119992.1"/>
</dbReference>
<dbReference type="InterPro" id="IPR036527">
    <property type="entry name" value="SCP2_sterol-bd_dom_sf"/>
</dbReference>
<keyword evidence="2" id="KW-1185">Reference proteome</keyword>
<accession>A0ABD6A5L6</accession>
<protein>
    <submittedName>
        <fullName evidence="1">SCP2 sterol-binding domain-containing protein</fullName>
    </submittedName>
</protein>
<gene>
    <name evidence="1" type="ORF">ACFQPE_03800</name>
</gene>
<evidence type="ECO:0000313" key="1">
    <source>
        <dbReference type="EMBL" id="MFC7315919.1"/>
    </source>
</evidence>
<dbReference type="Gene3D" id="3.30.1050.10">
    <property type="entry name" value="SCP2 sterol-binding domain"/>
    <property type="match status" value="1"/>
</dbReference>
<dbReference type="SUPFAM" id="SSF55718">
    <property type="entry name" value="SCP-like"/>
    <property type="match status" value="1"/>
</dbReference>
<evidence type="ECO:0000313" key="2">
    <source>
        <dbReference type="Proteomes" id="UP001596547"/>
    </source>
</evidence>